<reference evidence="2" key="2">
    <citation type="submission" date="2025-08" db="UniProtKB">
        <authorList>
            <consortium name="RefSeq"/>
        </authorList>
    </citation>
    <scope>IDENTIFICATION</scope>
    <source>
        <tissue evidence="2">Leaf</tissue>
    </source>
</reference>
<organism evidence="1 2">
    <name type="scientific">Nicotiana tabacum</name>
    <name type="common">Common tobacco</name>
    <dbReference type="NCBI Taxonomy" id="4097"/>
    <lineage>
        <taxon>Eukaryota</taxon>
        <taxon>Viridiplantae</taxon>
        <taxon>Streptophyta</taxon>
        <taxon>Embryophyta</taxon>
        <taxon>Tracheophyta</taxon>
        <taxon>Spermatophyta</taxon>
        <taxon>Magnoliopsida</taxon>
        <taxon>eudicotyledons</taxon>
        <taxon>Gunneridae</taxon>
        <taxon>Pentapetalae</taxon>
        <taxon>asterids</taxon>
        <taxon>lamiids</taxon>
        <taxon>Solanales</taxon>
        <taxon>Solanaceae</taxon>
        <taxon>Nicotianoideae</taxon>
        <taxon>Nicotianeae</taxon>
        <taxon>Nicotiana</taxon>
    </lineage>
</organism>
<gene>
    <name evidence="2" type="primary">LOC142178508</name>
</gene>
<evidence type="ECO:0000313" key="1">
    <source>
        <dbReference type="Proteomes" id="UP000790787"/>
    </source>
</evidence>
<keyword evidence="1" id="KW-1185">Reference proteome</keyword>
<proteinExistence type="predicted"/>
<dbReference type="Proteomes" id="UP000790787">
    <property type="component" value="Chromosome 24"/>
</dbReference>
<name>A0AC58U450_TOBAC</name>
<dbReference type="RefSeq" id="XP_075104262.1">
    <property type="nucleotide sequence ID" value="XM_075248161.1"/>
</dbReference>
<sequence length="179" mass="20454">MYNMEAAGVMTQKQSYLSIKSPSSVLGMNKNSQTISKMKPKIRIIHIFAPEIIKTDVANFRELVQRLTGKPSEKKKNNNNSYNNIKKRQQITTKKKDDQQWRIVNKQLVPKKMELIRSGCNYPSEFRERIKGEEDIWRNANSGAGFLGGFQDYDGCFMQDFNLLPLDASAQLDAYGPVA</sequence>
<reference evidence="1" key="1">
    <citation type="journal article" date="2014" name="Nat. Commun.">
        <title>The tobacco genome sequence and its comparison with those of tomato and potato.</title>
        <authorList>
            <person name="Sierro N."/>
            <person name="Battey J.N."/>
            <person name="Ouadi S."/>
            <person name="Bakaher N."/>
            <person name="Bovet L."/>
            <person name="Willig A."/>
            <person name="Goepfert S."/>
            <person name="Peitsch M.C."/>
            <person name="Ivanov N.V."/>
        </authorList>
    </citation>
    <scope>NUCLEOTIDE SEQUENCE [LARGE SCALE GENOMIC DNA]</scope>
</reference>
<accession>A0AC58U450</accession>
<protein>
    <submittedName>
        <fullName evidence="2">VQ motif-containing protein 25-like</fullName>
    </submittedName>
</protein>
<evidence type="ECO:0000313" key="2">
    <source>
        <dbReference type="RefSeq" id="XP_075104262.1"/>
    </source>
</evidence>